<evidence type="ECO:0000313" key="3">
    <source>
        <dbReference type="Proteomes" id="UP000244441"/>
    </source>
</evidence>
<evidence type="ECO:0000256" key="1">
    <source>
        <dbReference type="SAM" id="MobiDB-lite"/>
    </source>
</evidence>
<dbReference type="KEGG" id="cate:C2869_16125"/>
<dbReference type="EMBL" id="CP026604">
    <property type="protein sequence ID" value="AWB67859.1"/>
    <property type="molecule type" value="Genomic_DNA"/>
</dbReference>
<feature type="region of interest" description="Disordered" evidence="1">
    <location>
        <begin position="54"/>
        <end position="87"/>
    </location>
</feature>
<dbReference type="OrthoDB" id="6387246at2"/>
<dbReference type="RefSeq" id="WP_108603925.1">
    <property type="nucleotide sequence ID" value="NZ_CP026604.1"/>
</dbReference>
<reference evidence="2 3" key="1">
    <citation type="submission" date="2018-01" db="EMBL/GenBank/DDBJ databases">
        <title>Genome sequence of a Cantenovulum-like bacteria.</title>
        <authorList>
            <person name="Tan W.R."/>
            <person name="Lau N.-S."/>
            <person name="Go F."/>
            <person name="Amirul A.-A.A."/>
        </authorList>
    </citation>
    <scope>NUCLEOTIDE SEQUENCE [LARGE SCALE GENOMIC DNA]</scope>
    <source>
        <strain evidence="2 3">CCB-QB4</strain>
    </source>
</reference>
<sequence>MSIINTDAIIPFMPRVAQVRQTPAKLNITKVKKDEKSQNNLQENKKQADLNNWLLSHHDQNSNEGGSLDEANTDGEKSTTKHIDILA</sequence>
<gene>
    <name evidence="2" type="ORF">C2869_16125</name>
</gene>
<proteinExistence type="predicted"/>
<protein>
    <submittedName>
        <fullName evidence="2">Uncharacterized protein</fullName>
    </submittedName>
</protein>
<keyword evidence="3" id="KW-1185">Reference proteome</keyword>
<accession>A0A2S0VUH1</accession>
<dbReference type="Proteomes" id="UP000244441">
    <property type="component" value="Chromosome"/>
</dbReference>
<name>A0A2S0VUH1_9ALTE</name>
<dbReference type="AlphaFoldDB" id="A0A2S0VUH1"/>
<feature type="compositionally biased region" description="Basic and acidic residues" evidence="1">
    <location>
        <begin position="74"/>
        <end position="87"/>
    </location>
</feature>
<evidence type="ECO:0000313" key="2">
    <source>
        <dbReference type="EMBL" id="AWB67859.1"/>
    </source>
</evidence>
<organism evidence="2 3">
    <name type="scientific">Saccharobesus litoralis</name>
    <dbReference type="NCBI Taxonomy" id="2172099"/>
    <lineage>
        <taxon>Bacteria</taxon>
        <taxon>Pseudomonadati</taxon>
        <taxon>Pseudomonadota</taxon>
        <taxon>Gammaproteobacteria</taxon>
        <taxon>Alteromonadales</taxon>
        <taxon>Alteromonadaceae</taxon>
        <taxon>Saccharobesus</taxon>
    </lineage>
</organism>